<dbReference type="Proteomes" id="UP000326936">
    <property type="component" value="Chromosome"/>
</dbReference>
<evidence type="ECO:0000256" key="6">
    <source>
        <dbReference type="ARBA" id="ARBA00022729"/>
    </source>
</evidence>
<evidence type="ECO:0000256" key="5">
    <source>
        <dbReference type="ARBA" id="ARBA00022723"/>
    </source>
</evidence>
<evidence type="ECO:0000256" key="13">
    <source>
        <dbReference type="RuleBase" id="RU003512"/>
    </source>
</evidence>
<protein>
    <recommendedName>
        <fullName evidence="3">High-affinity zinc uptake system protein ZnuA</fullName>
    </recommendedName>
</protein>
<feature type="chain" id="PRO_5024976157" description="High-affinity zinc uptake system protein ZnuA" evidence="14">
    <location>
        <begin position="19"/>
        <end position="290"/>
    </location>
</feature>
<dbReference type="InterPro" id="IPR006128">
    <property type="entry name" value="Lipoprotein_PsaA-like"/>
</dbReference>
<keyword evidence="4 13" id="KW-0813">Transport</keyword>
<dbReference type="GO" id="GO:0007155">
    <property type="term" value="P:cell adhesion"/>
    <property type="evidence" value="ECO:0007669"/>
    <property type="project" value="InterPro"/>
</dbReference>
<evidence type="ECO:0000256" key="14">
    <source>
        <dbReference type="SAM" id="SignalP"/>
    </source>
</evidence>
<dbReference type="InterPro" id="IPR050492">
    <property type="entry name" value="Bact_metal-bind_prot9"/>
</dbReference>
<evidence type="ECO:0000256" key="8">
    <source>
        <dbReference type="ARBA" id="ARBA00022833"/>
    </source>
</evidence>
<proteinExistence type="inferred from homology"/>
<dbReference type="RefSeq" id="WP_152430938.1">
    <property type="nucleotide sequence ID" value="NZ_CBCSDK010000001.1"/>
</dbReference>
<dbReference type="PRINTS" id="PR00691">
    <property type="entry name" value="ADHESINB"/>
</dbReference>
<dbReference type="GO" id="GO:0006829">
    <property type="term" value="P:zinc ion transport"/>
    <property type="evidence" value="ECO:0007669"/>
    <property type="project" value="UniProtKB-KW"/>
</dbReference>
<evidence type="ECO:0000256" key="12">
    <source>
        <dbReference type="ARBA" id="ARBA00045516"/>
    </source>
</evidence>
<evidence type="ECO:0000256" key="7">
    <source>
        <dbReference type="ARBA" id="ARBA00022764"/>
    </source>
</evidence>
<keyword evidence="7" id="KW-0574">Periplasm</keyword>
<comment type="function">
    <text evidence="12">Part of the ATP-binding cassette (ABC) transport system ZnuABC involved in zinc import. Binds zinc with high affinity and specificity and delivers it to the membrane permease for translocation into the cytoplasm.</text>
</comment>
<evidence type="ECO:0000256" key="4">
    <source>
        <dbReference type="ARBA" id="ARBA00022448"/>
    </source>
</evidence>
<dbReference type="InterPro" id="IPR035520">
    <property type="entry name" value="ZnuA"/>
</dbReference>
<keyword evidence="5" id="KW-0479">Metal-binding</keyword>
<keyword evidence="10" id="KW-0406">Ion transport</keyword>
<dbReference type="KEGG" id="vaq:FIV01_10490"/>
<comment type="subcellular location">
    <subcellularLocation>
        <location evidence="1">Periplasm</location>
    </subcellularLocation>
</comment>
<dbReference type="GO" id="GO:0046872">
    <property type="term" value="F:metal ion binding"/>
    <property type="evidence" value="ECO:0007669"/>
    <property type="project" value="UniProtKB-KW"/>
</dbReference>
<evidence type="ECO:0000256" key="3">
    <source>
        <dbReference type="ARBA" id="ARBA00015915"/>
    </source>
</evidence>
<keyword evidence="6 14" id="KW-0732">Signal</keyword>
<evidence type="ECO:0000313" key="15">
    <source>
        <dbReference type="EMBL" id="QFT26857.1"/>
    </source>
</evidence>
<dbReference type="CDD" id="cd01019">
    <property type="entry name" value="ZnuA"/>
    <property type="match status" value="1"/>
</dbReference>
<evidence type="ECO:0000256" key="10">
    <source>
        <dbReference type="ARBA" id="ARBA00023065"/>
    </source>
</evidence>
<dbReference type="AlphaFoldDB" id="A0A5P9CM86"/>
<evidence type="ECO:0000256" key="11">
    <source>
        <dbReference type="ARBA" id="ARBA00023157"/>
    </source>
</evidence>
<dbReference type="OrthoDB" id="7346865at2"/>
<dbReference type="InterPro" id="IPR006127">
    <property type="entry name" value="ZnuA-like"/>
</dbReference>
<dbReference type="PANTHER" id="PTHR42953">
    <property type="entry name" value="HIGH-AFFINITY ZINC UPTAKE SYSTEM PROTEIN ZNUA-RELATED"/>
    <property type="match status" value="1"/>
</dbReference>
<evidence type="ECO:0000313" key="16">
    <source>
        <dbReference type="Proteomes" id="UP000326936"/>
    </source>
</evidence>
<evidence type="ECO:0000256" key="1">
    <source>
        <dbReference type="ARBA" id="ARBA00004418"/>
    </source>
</evidence>
<sequence>MKYLAPLLSMLLIGSVNASQVLTSIKPIQMISFEITRGISNPEVLLDAGTSPHDYALKPSDVKRLKKADLVVWYGHDLEPFLAKVLEGRQNILTISEINDLDLRAFAPEEHHHEGHDHGSHDPHVWLGLKQSAQIAKALSERLALIDPENKTVYQSNYQSFVNKLAEYANKWRAQLDPVKEVGYYVFHDAYGYFEQDYSLNHIGEFTVSPERKPGAKTLIDIKTKLSKGDAKCVFSEPQFSPAVIDSVLRGSVAKKGELDPLGTDIKVGPDSYFVFIQSMADSFVTCLSN</sequence>
<keyword evidence="11" id="KW-1015">Disulfide bond</keyword>
<dbReference type="GO" id="GO:0042597">
    <property type="term" value="C:periplasmic space"/>
    <property type="evidence" value="ECO:0007669"/>
    <property type="project" value="UniProtKB-SubCell"/>
</dbReference>
<name>A0A5P9CM86_9VIBR</name>
<dbReference type="Pfam" id="PF01297">
    <property type="entry name" value="ZnuA"/>
    <property type="match status" value="1"/>
</dbReference>
<dbReference type="SUPFAM" id="SSF53807">
    <property type="entry name" value="Helical backbone' metal receptor"/>
    <property type="match status" value="1"/>
</dbReference>
<dbReference type="FunFam" id="3.40.50.1980:FF:000006">
    <property type="entry name" value="Zinc ABC transporter substrate-binding protein ZnuA"/>
    <property type="match status" value="1"/>
</dbReference>
<dbReference type="PRINTS" id="PR00690">
    <property type="entry name" value="ADHESNFAMILY"/>
</dbReference>
<gene>
    <name evidence="15" type="primary">znuA</name>
    <name evidence="15" type="ORF">FIV01_10490</name>
</gene>
<keyword evidence="9" id="KW-0864">Zinc transport</keyword>
<dbReference type="EMBL" id="CP045350">
    <property type="protein sequence ID" value="QFT26857.1"/>
    <property type="molecule type" value="Genomic_DNA"/>
</dbReference>
<dbReference type="PANTHER" id="PTHR42953:SF3">
    <property type="entry name" value="HIGH-AFFINITY ZINC UPTAKE SYSTEM PROTEIN ZNUA"/>
    <property type="match status" value="1"/>
</dbReference>
<keyword evidence="8" id="KW-0862">Zinc</keyword>
<feature type="signal peptide" evidence="14">
    <location>
        <begin position="1"/>
        <end position="18"/>
    </location>
</feature>
<evidence type="ECO:0000256" key="9">
    <source>
        <dbReference type="ARBA" id="ARBA00022906"/>
    </source>
</evidence>
<dbReference type="NCBIfam" id="NF007091">
    <property type="entry name" value="PRK09545.1"/>
    <property type="match status" value="1"/>
</dbReference>
<accession>A0A5P9CM86</accession>
<comment type="similarity">
    <text evidence="2 13">Belongs to the bacterial solute-binding protein 9 family.</text>
</comment>
<dbReference type="InterPro" id="IPR006129">
    <property type="entry name" value="AdhesinB"/>
</dbReference>
<dbReference type="Gene3D" id="3.40.50.1980">
    <property type="entry name" value="Nitrogenase molybdenum iron protein domain"/>
    <property type="match status" value="2"/>
</dbReference>
<reference evidence="15 16" key="1">
    <citation type="submission" date="2019-10" db="EMBL/GenBank/DDBJ databases">
        <title>Complete genome sequence of Vibrio sp. strain THAF100, isolated from non-filtered water from the water column of tank 6 of a marine aquarium containing stony-coral fragments. Water maintained at 26 degree C.</title>
        <authorList>
            <person name="Ruckert C."/>
            <person name="Franco A."/>
            <person name="Kalinowski J."/>
            <person name="Glaeser S."/>
        </authorList>
    </citation>
    <scope>NUCLEOTIDE SEQUENCE [LARGE SCALE GENOMIC DNA]</scope>
    <source>
        <strain evidence="15 16">THAF100</strain>
    </source>
</reference>
<evidence type="ECO:0000256" key="2">
    <source>
        <dbReference type="ARBA" id="ARBA00011028"/>
    </source>
</evidence>
<organism evidence="15 16">
    <name type="scientific">Vibrio aquimaris</name>
    <dbReference type="NCBI Taxonomy" id="2587862"/>
    <lineage>
        <taxon>Bacteria</taxon>
        <taxon>Pseudomonadati</taxon>
        <taxon>Pseudomonadota</taxon>
        <taxon>Gammaproteobacteria</taxon>
        <taxon>Vibrionales</taxon>
        <taxon>Vibrionaceae</taxon>
        <taxon>Vibrio</taxon>
    </lineage>
</organism>
<keyword evidence="16" id="KW-1185">Reference proteome</keyword>